<evidence type="ECO:0000313" key="2">
    <source>
        <dbReference type="EMBL" id="MEA5479072.1"/>
    </source>
</evidence>
<name>A0ABU5TLD7_9CYAN</name>
<dbReference type="RefSeq" id="WP_281007795.1">
    <property type="nucleotide sequence ID" value="NZ_JAYGIE010000083.1"/>
</dbReference>
<dbReference type="Proteomes" id="UP001301388">
    <property type="component" value="Unassembled WGS sequence"/>
</dbReference>
<comment type="caution">
    <text evidence="2">The sequence shown here is derived from an EMBL/GenBank/DDBJ whole genome shotgun (WGS) entry which is preliminary data.</text>
</comment>
<reference evidence="2 3" key="1">
    <citation type="submission" date="2023-12" db="EMBL/GenBank/DDBJ databases">
        <title>Baltic Sea Cyanobacteria.</title>
        <authorList>
            <person name="Delbaje E."/>
            <person name="Fewer D.P."/>
            <person name="Shishido T.K."/>
        </authorList>
    </citation>
    <scope>NUCLEOTIDE SEQUENCE [LARGE SCALE GENOMIC DNA]</scope>
    <source>
        <strain evidence="2 3">UHCC 0370</strain>
    </source>
</reference>
<gene>
    <name evidence="2" type="ORF">VB774_15710</name>
</gene>
<feature type="region of interest" description="Disordered" evidence="1">
    <location>
        <begin position="76"/>
        <end position="120"/>
    </location>
</feature>
<feature type="compositionally biased region" description="Basic and acidic residues" evidence="1">
    <location>
        <begin position="106"/>
        <end position="120"/>
    </location>
</feature>
<evidence type="ECO:0000313" key="3">
    <source>
        <dbReference type="Proteomes" id="UP001301388"/>
    </source>
</evidence>
<keyword evidence="3" id="KW-1185">Reference proteome</keyword>
<accession>A0ABU5TLD7</accession>
<proteinExistence type="predicted"/>
<evidence type="ECO:0000256" key="1">
    <source>
        <dbReference type="SAM" id="MobiDB-lite"/>
    </source>
</evidence>
<feature type="compositionally biased region" description="Polar residues" evidence="1">
    <location>
        <begin position="76"/>
        <end position="88"/>
    </location>
</feature>
<organism evidence="2 3">
    <name type="scientific">Pseudanabaena galeata UHCC 0370</name>
    <dbReference type="NCBI Taxonomy" id="3110310"/>
    <lineage>
        <taxon>Bacteria</taxon>
        <taxon>Bacillati</taxon>
        <taxon>Cyanobacteriota</taxon>
        <taxon>Cyanophyceae</taxon>
        <taxon>Pseudanabaenales</taxon>
        <taxon>Pseudanabaenaceae</taxon>
        <taxon>Pseudanabaena</taxon>
    </lineage>
</organism>
<sequence length="142" mass="15818">MDTIDLEKLFQRGYYVTLGATSSLLEVIQDPTKREENLRRLGRSFDEITQELAEKGVATEAEARSYVDKFIAQQVNSSPTTNSESAGLTTVTTTAKTVEDNAVDSVSEKPHQSVKASMRDEIKELTEQLAGLRSELEKFRSN</sequence>
<dbReference type="EMBL" id="JAYGIE010000083">
    <property type="protein sequence ID" value="MEA5479072.1"/>
    <property type="molecule type" value="Genomic_DNA"/>
</dbReference>
<protein>
    <submittedName>
        <fullName evidence="2">Uncharacterized protein</fullName>
    </submittedName>
</protein>